<evidence type="ECO:0000313" key="1">
    <source>
        <dbReference type="EMBL" id="MDH4573613.1"/>
    </source>
</evidence>
<dbReference type="Pfam" id="PF08238">
    <property type="entry name" value="Sel1"/>
    <property type="match status" value="5"/>
</dbReference>
<sequence length="298" mass="33928">MMRLQSSVMFLKWRCDMRWFFSFLSLFFFHSAFAGILFQDPTGDELNSAIKNMSLSDIEGMAEDGEGKGEYYLGLIYLNGSKQFGVEKSCDKSSELLRHAWQMGVVDAGYMLSVMSYRGICVEKNFDRVKELAQETADEGYLLSQRMLGRAYLGSEWKGLYKKNLDKAVCWLSKAGESGDSESAAKLSYLYREGVGVKKDEELSFYWLKKASFSKFDPGEIIYFPSLAEYYESGVGTEADLVQAYKYYDLSGSAGVDDKQRIAKEMTQEQIDEALRQSKEWQKEHNVQVGGGFIRRAN</sequence>
<organism evidence="1 2">
    <name type="scientific">Salinicola acroporae</name>
    <dbReference type="NCBI Taxonomy" id="1541440"/>
    <lineage>
        <taxon>Bacteria</taxon>
        <taxon>Pseudomonadati</taxon>
        <taxon>Pseudomonadota</taxon>
        <taxon>Gammaproteobacteria</taxon>
        <taxon>Oceanospirillales</taxon>
        <taxon>Halomonadaceae</taxon>
        <taxon>Salinicola</taxon>
    </lineage>
</organism>
<dbReference type="InterPro" id="IPR011990">
    <property type="entry name" value="TPR-like_helical_dom_sf"/>
</dbReference>
<evidence type="ECO:0000313" key="2">
    <source>
        <dbReference type="Proteomes" id="UP001162135"/>
    </source>
</evidence>
<comment type="caution">
    <text evidence="1">The sequence shown here is derived from an EMBL/GenBank/DDBJ whole genome shotgun (WGS) entry which is preliminary data.</text>
</comment>
<reference evidence="1" key="2">
    <citation type="submission" date="2017-11" db="EMBL/GenBank/DDBJ databases">
        <authorList>
            <person name="Das S.K."/>
        </authorList>
    </citation>
    <scope>NUCLEOTIDE SEQUENCE</scope>
    <source>
        <strain evidence="1">S4-41</strain>
    </source>
</reference>
<evidence type="ECO:0008006" key="3">
    <source>
        <dbReference type="Google" id="ProtNLM"/>
    </source>
</evidence>
<protein>
    <recommendedName>
        <fullName evidence="3">Sel1 repeat family protein</fullName>
    </recommendedName>
</protein>
<proteinExistence type="predicted"/>
<dbReference type="EMBL" id="PGFS01000001">
    <property type="protein sequence ID" value="MDH4573613.1"/>
    <property type="molecule type" value="Genomic_DNA"/>
</dbReference>
<dbReference type="SUPFAM" id="SSF81901">
    <property type="entry name" value="HCP-like"/>
    <property type="match status" value="2"/>
</dbReference>
<dbReference type="PANTHER" id="PTHR43628:SF1">
    <property type="entry name" value="CHITIN SYNTHASE REGULATORY FACTOR 2-RELATED"/>
    <property type="match status" value="1"/>
</dbReference>
<reference evidence="1" key="1">
    <citation type="journal article" date="2015" name="Antonie Van Leeuwenhoek">
        <title>Comparative 16S rRNA signatures and multilocus sequence analysis for the genus Salinicola and description of Salinicola acroporae sp. nov., isolated from coral Acropora digitifera.</title>
        <authorList>
            <person name="Lepcha R.T."/>
            <person name="Poddar A."/>
            <person name="Schumann P."/>
            <person name="Das S.K."/>
        </authorList>
    </citation>
    <scope>NUCLEOTIDE SEQUENCE</scope>
    <source>
        <strain evidence="1">S4-41</strain>
    </source>
</reference>
<accession>A0ABT6I7W2</accession>
<dbReference type="SMART" id="SM00671">
    <property type="entry name" value="SEL1"/>
    <property type="match status" value="5"/>
</dbReference>
<dbReference type="Gene3D" id="1.25.40.10">
    <property type="entry name" value="Tetratricopeptide repeat domain"/>
    <property type="match status" value="2"/>
</dbReference>
<dbReference type="InterPro" id="IPR052945">
    <property type="entry name" value="Mitotic_Regulator"/>
</dbReference>
<gene>
    <name evidence="1" type="ORF">CUR86_15025</name>
</gene>
<dbReference type="InterPro" id="IPR006597">
    <property type="entry name" value="Sel1-like"/>
</dbReference>
<dbReference type="PANTHER" id="PTHR43628">
    <property type="entry name" value="ACTIVATOR OF C KINASE PROTEIN 1-RELATED"/>
    <property type="match status" value="1"/>
</dbReference>
<dbReference type="Proteomes" id="UP001162135">
    <property type="component" value="Unassembled WGS sequence"/>
</dbReference>
<name>A0ABT6I7W2_9GAMM</name>
<keyword evidence="2" id="KW-1185">Reference proteome</keyword>